<sequence>MNTFIRWVATLSGSIVVTAQTFGLLKTVNEMEAAKHMAPVGIESAIISSQLEPPANMGSEKISAALQYILSSKESELDRCPVYIEARNNNTMNDCVLGSESLNRMLEDITSPLASENSFIEPVIRV</sequence>
<feature type="chain" id="PRO_5002818788" evidence="1">
    <location>
        <begin position="20"/>
        <end position="126"/>
    </location>
</feature>
<dbReference type="KEGG" id="dwi:6642165"/>
<proteinExistence type="predicted"/>
<feature type="signal peptide" evidence="1">
    <location>
        <begin position="1"/>
        <end position="19"/>
    </location>
</feature>
<keyword evidence="1" id="KW-0732">Signal</keyword>
<dbReference type="AlphaFoldDB" id="B4MWZ2"/>
<dbReference type="PhylomeDB" id="B4MWZ2"/>
<name>B4MWZ2_DROWI</name>
<gene>
    <name evidence="2" type="primary">Dwil\GK14560</name>
    <name evidence="2" type="ORF">Dwil_GK14560</name>
</gene>
<evidence type="ECO:0000313" key="2">
    <source>
        <dbReference type="EMBL" id="EDW76631.1"/>
    </source>
</evidence>
<dbReference type="EMBL" id="CH963857">
    <property type="protein sequence ID" value="EDW76631.1"/>
    <property type="molecule type" value="Genomic_DNA"/>
</dbReference>
<organism evidence="2 3">
    <name type="scientific">Drosophila willistoni</name>
    <name type="common">Fruit fly</name>
    <dbReference type="NCBI Taxonomy" id="7260"/>
    <lineage>
        <taxon>Eukaryota</taxon>
        <taxon>Metazoa</taxon>
        <taxon>Ecdysozoa</taxon>
        <taxon>Arthropoda</taxon>
        <taxon>Hexapoda</taxon>
        <taxon>Insecta</taxon>
        <taxon>Pterygota</taxon>
        <taxon>Neoptera</taxon>
        <taxon>Endopterygota</taxon>
        <taxon>Diptera</taxon>
        <taxon>Brachycera</taxon>
        <taxon>Muscomorpha</taxon>
        <taxon>Ephydroidea</taxon>
        <taxon>Drosophilidae</taxon>
        <taxon>Drosophila</taxon>
        <taxon>Sophophora</taxon>
    </lineage>
</organism>
<evidence type="ECO:0000313" key="3">
    <source>
        <dbReference type="Proteomes" id="UP000007798"/>
    </source>
</evidence>
<dbReference type="InParanoid" id="B4MWZ2"/>
<evidence type="ECO:0000256" key="1">
    <source>
        <dbReference type="SAM" id="SignalP"/>
    </source>
</evidence>
<keyword evidence="3" id="KW-1185">Reference proteome</keyword>
<dbReference type="Proteomes" id="UP000007798">
    <property type="component" value="Unassembled WGS sequence"/>
</dbReference>
<dbReference type="OrthoDB" id="7864472at2759"/>
<protein>
    <submittedName>
        <fullName evidence="2">Uncharacterized protein</fullName>
    </submittedName>
</protein>
<dbReference type="HOGENOM" id="CLU_1950986_0_0_1"/>
<reference evidence="2 3" key="1">
    <citation type="journal article" date="2007" name="Nature">
        <title>Evolution of genes and genomes on the Drosophila phylogeny.</title>
        <authorList>
            <consortium name="Drosophila 12 Genomes Consortium"/>
            <person name="Clark A.G."/>
            <person name="Eisen M.B."/>
            <person name="Smith D.R."/>
            <person name="Bergman C.M."/>
            <person name="Oliver B."/>
            <person name="Markow T.A."/>
            <person name="Kaufman T.C."/>
            <person name="Kellis M."/>
            <person name="Gelbart W."/>
            <person name="Iyer V.N."/>
            <person name="Pollard D.A."/>
            <person name="Sackton T.B."/>
            <person name="Larracuente A.M."/>
            <person name="Singh N.D."/>
            <person name="Abad J.P."/>
            <person name="Abt D.N."/>
            <person name="Adryan B."/>
            <person name="Aguade M."/>
            <person name="Akashi H."/>
            <person name="Anderson W.W."/>
            <person name="Aquadro C.F."/>
            <person name="Ardell D.H."/>
            <person name="Arguello R."/>
            <person name="Artieri C.G."/>
            <person name="Barbash D.A."/>
            <person name="Barker D."/>
            <person name="Barsanti P."/>
            <person name="Batterham P."/>
            <person name="Batzoglou S."/>
            <person name="Begun D."/>
            <person name="Bhutkar A."/>
            <person name="Blanco E."/>
            <person name="Bosak S.A."/>
            <person name="Bradley R.K."/>
            <person name="Brand A.D."/>
            <person name="Brent M.R."/>
            <person name="Brooks A.N."/>
            <person name="Brown R.H."/>
            <person name="Butlin R.K."/>
            <person name="Caggese C."/>
            <person name="Calvi B.R."/>
            <person name="Bernardo de Carvalho A."/>
            <person name="Caspi A."/>
            <person name="Castrezana S."/>
            <person name="Celniker S.E."/>
            <person name="Chang J.L."/>
            <person name="Chapple C."/>
            <person name="Chatterji S."/>
            <person name="Chinwalla A."/>
            <person name="Civetta A."/>
            <person name="Clifton S.W."/>
            <person name="Comeron J.M."/>
            <person name="Costello J.C."/>
            <person name="Coyne J.A."/>
            <person name="Daub J."/>
            <person name="David R.G."/>
            <person name="Delcher A.L."/>
            <person name="Delehaunty K."/>
            <person name="Do C.B."/>
            <person name="Ebling H."/>
            <person name="Edwards K."/>
            <person name="Eickbush T."/>
            <person name="Evans J.D."/>
            <person name="Filipski A."/>
            <person name="Findeiss S."/>
            <person name="Freyhult E."/>
            <person name="Fulton L."/>
            <person name="Fulton R."/>
            <person name="Garcia A.C."/>
            <person name="Gardiner A."/>
            <person name="Garfield D.A."/>
            <person name="Garvin B.E."/>
            <person name="Gibson G."/>
            <person name="Gilbert D."/>
            <person name="Gnerre S."/>
            <person name="Godfrey J."/>
            <person name="Good R."/>
            <person name="Gotea V."/>
            <person name="Gravely B."/>
            <person name="Greenberg A.J."/>
            <person name="Griffiths-Jones S."/>
            <person name="Gross S."/>
            <person name="Guigo R."/>
            <person name="Gustafson E.A."/>
            <person name="Haerty W."/>
            <person name="Hahn M.W."/>
            <person name="Halligan D.L."/>
            <person name="Halpern A.L."/>
            <person name="Halter G.M."/>
            <person name="Han M.V."/>
            <person name="Heger A."/>
            <person name="Hillier L."/>
            <person name="Hinrichs A.S."/>
            <person name="Holmes I."/>
            <person name="Hoskins R.A."/>
            <person name="Hubisz M.J."/>
            <person name="Hultmark D."/>
            <person name="Huntley M.A."/>
            <person name="Jaffe D.B."/>
            <person name="Jagadeeshan S."/>
            <person name="Jeck W.R."/>
            <person name="Johnson J."/>
            <person name="Jones C.D."/>
            <person name="Jordan W.C."/>
            <person name="Karpen G.H."/>
            <person name="Kataoka E."/>
            <person name="Keightley P.D."/>
            <person name="Kheradpour P."/>
            <person name="Kirkness E.F."/>
            <person name="Koerich L.B."/>
            <person name="Kristiansen K."/>
            <person name="Kudrna D."/>
            <person name="Kulathinal R.J."/>
            <person name="Kumar S."/>
            <person name="Kwok R."/>
            <person name="Lander E."/>
            <person name="Langley C.H."/>
            <person name="Lapoint R."/>
            <person name="Lazzaro B.P."/>
            <person name="Lee S.J."/>
            <person name="Levesque L."/>
            <person name="Li R."/>
            <person name="Lin C.F."/>
            <person name="Lin M.F."/>
            <person name="Lindblad-Toh K."/>
            <person name="Llopart A."/>
            <person name="Long M."/>
            <person name="Low L."/>
            <person name="Lozovsky E."/>
            <person name="Lu J."/>
            <person name="Luo M."/>
            <person name="Machado C.A."/>
            <person name="Makalowski W."/>
            <person name="Marzo M."/>
            <person name="Matsuda M."/>
            <person name="Matzkin L."/>
            <person name="McAllister B."/>
            <person name="McBride C.S."/>
            <person name="McKernan B."/>
            <person name="McKernan K."/>
            <person name="Mendez-Lago M."/>
            <person name="Minx P."/>
            <person name="Mollenhauer M.U."/>
            <person name="Montooth K."/>
            <person name="Mount S.M."/>
            <person name="Mu X."/>
            <person name="Myers E."/>
            <person name="Negre B."/>
            <person name="Newfeld S."/>
            <person name="Nielsen R."/>
            <person name="Noor M.A."/>
            <person name="O'Grady P."/>
            <person name="Pachter L."/>
            <person name="Papaceit M."/>
            <person name="Parisi M.J."/>
            <person name="Parisi M."/>
            <person name="Parts L."/>
            <person name="Pedersen J.S."/>
            <person name="Pesole G."/>
            <person name="Phillippy A.M."/>
            <person name="Ponting C.P."/>
            <person name="Pop M."/>
            <person name="Porcelli D."/>
            <person name="Powell J.R."/>
            <person name="Prohaska S."/>
            <person name="Pruitt K."/>
            <person name="Puig M."/>
            <person name="Quesneville H."/>
            <person name="Ram K.R."/>
            <person name="Rand D."/>
            <person name="Rasmussen M.D."/>
            <person name="Reed L.K."/>
            <person name="Reenan R."/>
            <person name="Reily A."/>
            <person name="Remington K.A."/>
            <person name="Rieger T.T."/>
            <person name="Ritchie M.G."/>
            <person name="Robin C."/>
            <person name="Rogers Y.H."/>
            <person name="Rohde C."/>
            <person name="Rozas J."/>
            <person name="Rubenfield M.J."/>
            <person name="Ruiz A."/>
            <person name="Russo S."/>
            <person name="Salzberg S.L."/>
            <person name="Sanchez-Gracia A."/>
            <person name="Saranga D.J."/>
            <person name="Sato H."/>
            <person name="Schaeffer S.W."/>
            <person name="Schatz M.C."/>
            <person name="Schlenke T."/>
            <person name="Schwartz R."/>
            <person name="Segarra C."/>
            <person name="Singh R.S."/>
            <person name="Sirot L."/>
            <person name="Sirota M."/>
            <person name="Sisneros N.B."/>
            <person name="Smith C.D."/>
            <person name="Smith T.F."/>
            <person name="Spieth J."/>
            <person name="Stage D.E."/>
            <person name="Stark A."/>
            <person name="Stephan W."/>
            <person name="Strausberg R.L."/>
            <person name="Strempel S."/>
            <person name="Sturgill D."/>
            <person name="Sutton G."/>
            <person name="Sutton G.G."/>
            <person name="Tao W."/>
            <person name="Teichmann S."/>
            <person name="Tobari Y.N."/>
            <person name="Tomimura Y."/>
            <person name="Tsolas J.M."/>
            <person name="Valente V.L."/>
            <person name="Venter E."/>
            <person name="Venter J.C."/>
            <person name="Vicario S."/>
            <person name="Vieira F.G."/>
            <person name="Vilella A.J."/>
            <person name="Villasante A."/>
            <person name="Walenz B."/>
            <person name="Wang J."/>
            <person name="Wasserman M."/>
            <person name="Watts T."/>
            <person name="Wilson D."/>
            <person name="Wilson R.K."/>
            <person name="Wing R.A."/>
            <person name="Wolfner M.F."/>
            <person name="Wong A."/>
            <person name="Wong G.K."/>
            <person name="Wu C.I."/>
            <person name="Wu G."/>
            <person name="Yamamoto D."/>
            <person name="Yang H.P."/>
            <person name="Yang S.P."/>
            <person name="Yorke J.A."/>
            <person name="Yoshida K."/>
            <person name="Zdobnov E."/>
            <person name="Zhang P."/>
            <person name="Zhang Y."/>
            <person name="Zimin A.V."/>
            <person name="Baldwin J."/>
            <person name="Abdouelleil A."/>
            <person name="Abdulkadir J."/>
            <person name="Abebe A."/>
            <person name="Abera B."/>
            <person name="Abreu J."/>
            <person name="Acer S.C."/>
            <person name="Aftuck L."/>
            <person name="Alexander A."/>
            <person name="An P."/>
            <person name="Anderson E."/>
            <person name="Anderson S."/>
            <person name="Arachi H."/>
            <person name="Azer M."/>
            <person name="Bachantsang P."/>
            <person name="Barry A."/>
            <person name="Bayul T."/>
            <person name="Berlin A."/>
            <person name="Bessette D."/>
            <person name="Bloom T."/>
            <person name="Blye J."/>
            <person name="Boguslavskiy L."/>
            <person name="Bonnet C."/>
            <person name="Boukhgalter B."/>
            <person name="Bourzgui I."/>
            <person name="Brown A."/>
            <person name="Cahill P."/>
            <person name="Channer S."/>
            <person name="Cheshatsang Y."/>
            <person name="Chuda L."/>
            <person name="Citroen M."/>
            <person name="Collymore A."/>
            <person name="Cooke P."/>
            <person name="Costello M."/>
            <person name="D'Aco K."/>
            <person name="Daza R."/>
            <person name="De Haan G."/>
            <person name="DeGray S."/>
            <person name="DeMaso C."/>
            <person name="Dhargay N."/>
            <person name="Dooley K."/>
            <person name="Dooley E."/>
            <person name="Doricent M."/>
            <person name="Dorje P."/>
            <person name="Dorjee K."/>
            <person name="Dupes A."/>
            <person name="Elong R."/>
            <person name="Falk J."/>
            <person name="Farina A."/>
            <person name="Faro S."/>
            <person name="Ferguson D."/>
            <person name="Fisher S."/>
            <person name="Foley C.D."/>
            <person name="Franke A."/>
            <person name="Friedrich D."/>
            <person name="Gadbois L."/>
            <person name="Gearin G."/>
            <person name="Gearin C.R."/>
            <person name="Giannoukos G."/>
            <person name="Goode T."/>
            <person name="Graham J."/>
            <person name="Grandbois E."/>
            <person name="Grewal S."/>
            <person name="Gyaltsen K."/>
            <person name="Hafez N."/>
            <person name="Hagos B."/>
            <person name="Hall J."/>
            <person name="Henson C."/>
            <person name="Hollinger A."/>
            <person name="Honan T."/>
            <person name="Huard M.D."/>
            <person name="Hughes L."/>
            <person name="Hurhula B."/>
            <person name="Husby M.E."/>
            <person name="Kamat A."/>
            <person name="Kanga B."/>
            <person name="Kashin S."/>
            <person name="Khazanovich D."/>
            <person name="Kisner P."/>
            <person name="Lance K."/>
            <person name="Lara M."/>
            <person name="Lee W."/>
            <person name="Lennon N."/>
            <person name="Letendre F."/>
            <person name="LeVine R."/>
            <person name="Lipovsky A."/>
            <person name="Liu X."/>
            <person name="Liu J."/>
            <person name="Liu S."/>
            <person name="Lokyitsang T."/>
            <person name="Lokyitsang Y."/>
            <person name="Lubonja R."/>
            <person name="Lui A."/>
            <person name="MacDonald P."/>
            <person name="Magnisalis V."/>
            <person name="Maru K."/>
            <person name="Matthews C."/>
            <person name="McCusker W."/>
            <person name="McDonough S."/>
            <person name="Mehta T."/>
            <person name="Meldrim J."/>
            <person name="Meneus L."/>
            <person name="Mihai O."/>
            <person name="Mihalev A."/>
            <person name="Mihova T."/>
            <person name="Mittelman R."/>
            <person name="Mlenga V."/>
            <person name="Montmayeur A."/>
            <person name="Mulrain L."/>
            <person name="Navidi A."/>
            <person name="Naylor J."/>
            <person name="Negash T."/>
            <person name="Nguyen T."/>
            <person name="Nguyen N."/>
            <person name="Nicol R."/>
            <person name="Norbu C."/>
            <person name="Norbu N."/>
            <person name="Novod N."/>
            <person name="O'Neill B."/>
            <person name="Osman S."/>
            <person name="Markiewicz E."/>
            <person name="Oyono O.L."/>
            <person name="Patti C."/>
            <person name="Phunkhang P."/>
            <person name="Pierre F."/>
            <person name="Priest M."/>
            <person name="Raghuraman S."/>
            <person name="Rege F."/>
            <person name="Reyes R."/>
            <person name="Rise C."/>
            <person name="Rogov P."/>
            <person name="Ross K."/>
            <person name="Ryan E."/>
            <person name="Settipalli S."/>
            <person name="Shea T."/>
            <person name="Sherpa N."/>
            <person name="Shi L."/>
            <person name="Shih D."/>
            <person name="Sparrow T."/>
            <person name="Spaulding J."/>
            <person name="Stalker J."/>
            <person name="Stange-Thomann N."/>
            <person name="Stavropoulos S."/>
            <person name="Stone C."/>
            <person name="Strader C."/>
            <person name="Tesfaye S."/>
            <person name="Thomson T."/>
            <person name="Thoulutsang Y."/>
            <person name="Thoulutsang D."/>
            <person name="Topham K."/>
            <person name="Topping I."/>
            <person name="Tsamla T."/>
            <person name="Vassiliev H."/>
            <person name="Vo A."/>
            <person name="Wangchuk T."/>
            <person name="Wangdi T."/>
            <person name="Weiand M."/>
            <person name="Wilkinson J."/>
            <person name="Wilson A."/>
            <person name="Yadav S."/>
            <person name="Young G."/>
            <person name="Yu Q."/>
            <person name="Zembek L."/>
            <person name="Zhong D."/>
            <person name="Zimmer A."/>
            <person name="Zwirko Z."/>
            <person name="Jaffe D.B."/>
            <person name="Alvarez P."/>
            <person name="Brockman W."/>
            <person name="Butler J."/>
            <person name="Chin C."/>
            <person name="Gnerre S."/>
            <person name="Grabherr M."/>
            <person name="Kleber M."/>
            <person name="Mauceli E."/>
            <person name="MacCallum I."/>
        </authorList>
    </citation>
    <scope>NUCLEOTIDE SEQUENCE [LARGE SCALE GENOMIC DNA]</scope>
    <source>
        <strain evidence="3">Tucson 14030-0811.24</strain>
    </source>
</reference>
<accession>B4MWZ2</accession>